<proteinExistence type="predicted"/>
<protein>
    <submittedName>
        <fullName evidence="1">Uncharacterized protein</fullName>
    </submittedName>
</protein>
<dbReference type="EMBL" id="FWFR01000001">
    <property type="protein sequence ID" value="SLN18728.1"/>
    <property type="molecule type" value="Genomic_DNA"/>
</dbReference>
<evidence type="ECO:0000313" key="1">
    <source>
        <dbReference type="EMBL" id="SLN18728.1"/>
    </source>
</evidence>
<name>A0A1Y5RJD8_9PROT</name>
<dbReference type="Proteomes" id="UP000193200">
    <property type="component" value="Unassembled WGS sequence"/>
</dbReference>
<gene>
    <name evidence="1" type="ORF">OCH7691_00410</name>
</gene>
<reference evidence="1 2" key="1">
    <citation type="submission" date="2017-03" db="EMBL/GenBank/DDBJ databases">
        <authorList>
            <person name="Afonso C.L."/>
            <person name="Miller P.J."/>
            <person name="Scott M.A."/>
            <person name="Spackman E."/>
            <person name="Goraichik I."/>
            <person name="Dimitrov K.M."/>
            <person name="Suarez D.L."/>
            <person name="Swayne D.E."/>
        </authorList>
    </citation>
    <scope>NUCLEOTIDE SEQUENCE [LARGE SCALE GENOMIC DNA]</scope>
    <source>
        <strain evidence="1 2">CECT 7691</strain>
    </source>
</reference>
<dbReference type="RefSeq" id="WP_139839484.1">
    <property type="nucleotide sequence ID" value="NZ_FWFR01000001.1"/>
</dbReference>
<dbReference type="AlphaFoldDB" id="A0A1Y5RJD8"/>
<sequence>MKRLFVLYATIALCTFLVQGITDRFVARCDFDMAACALRLPGYSANALLWPYYWLNHLA</sequence>
<keyword evidence="2" id="KW-1185">Reference proteome</keyword>
<accession>A0A1Y5RJD8</accession>
<evidence type="ECO:0000313" key="2">
    <source>
        <dbReference type="Proteomes" id="UP000193200"/>
    </source>
</evidence>
<dbReference type="InParanoid" id="A0A1Y5RJD8"/>
<organism evidence="1 2">
    <name type="scientific">Oceanibacterium hippocampi</name>
    <dbReference type="NCBI Taxonomy" id="745714"/>
    <lineage>
        <taxon>Bacteria</taxon>
        <taxon>Pseudomonadati</taxon>
        <taxon>Pseudomonadota</taxon>
        <taxon>Alphaproteobacteria</taxon>
        <taxon>Sneathiellales</taxon>
        <taxon>Sneathiellaceae</taxon>
        <taxon>Oceanibacterium</taxon>
    </lineage>
</organism>